<dbReference type="PROSITE" id="PS51013">
    <property type="entry name" value="PANNEXIN"/>
    <property type="match status" value="1"/>
</dbReference>
<dbReference type="GO" id="GO:0005886">
    <property type="term" value="C:plasma membrane"/>
    <property type="evidence" value="ECO:0007669"/>
    <property type="project" value="UniProtKB-SubCell"/>
</dbReference>
<keyword evidence="7 9" id="KW-0472">Membrane</keyword>
<evidence type="ECO:0000256" key="4">
    <source>
        <dbReference type="ARBA" id="ARBA00022692"/>
    </source>
</evidence>
<keyword evidence="5 9" id="KW-1133">Transmembrane helix</keyword>
<feature type="compositionally biased region" description="Basic and acidic residues" evidence="10">
    <location>
        <begin position="79"/>
        <end position="90"/>
    </location>
</feature>
<accession>A0ABD2PVH1</accession>
<evidence type="ECO:0000256" key="10">
    <source>
        <dbReference type="SAM" id="MobiDB-lite"/>
    </source>
</evidence>
<dbReference type="EMBL" id="JBJKFK010002229">
    <property type="protein sequence ID" value="KAL3311445.1"/>
    <property type="molecule type" value="Genomic_DNA"/>
</dbReference>
<keyword evidence="4 9" id="KW-0812">Transmembrane</keyword>
<dbReference type="Pfam" id="PF00876">
    <property type="entry name" value="Innexin"/>
    <property type="match status" value="1"/>
</dbReference>
<evidence type="ECO:0000313" key="12">
    <source>
        <dbReference type="Proteomes" id="UP001626550"/>
    </source>
</evidence>
<evidence type="ECO:0000256" key="1">
    <source>
        <dbReference type="ARBA" id="ARBA00004651"/>
    </source>
</evidence>
<comment type="subcellular location">
    <subcellularLocation>
        <location evidence="1 9">Cell membrane</location>
        <topology evidence="1 9">Multi-pass membrane protein</topology>
    </subcellularLocation>
</comment>
<proteinExistence type="inferred from homology"/>
<evidence type="ECO:0000256" key="9">
    <source>
        <dbReference type="RuleBase" id="RU010713"/>
    </source>
</evidence>
<comment type="caution">
    <text evidence="11">The sequence shown here is derived from an EMBL/GenBank/DDBJ whole genome shotgun (WGS) entry which is preliminary data.</text>
</comment>
<dbReference type="Proteomes" id="UP001626550">
    <property type="component" value="Unassembled WGS sequence"/>
</dbReference>
<comment type="caution">
    <text evidence="9">Lacks conserved residue(s) required for the propagation of feature annotation.</text>
</comment>
<comment type="function">
    <text evidence="9">Structural component of the gap junctions.</text>
</comment>
<feature type="compositionally biased region" description="Polar residues" evidence="10">
    <location>
        <begin position="57"/>
        <end position="77"/>
    </location>
</feature>
<keyword evidence="8 9" id="KW-0407">Ion channel</keyword>
<comment type="similarity">
    <text evidence="9">Belongs to the pannexin family.</text>
</comment>
<evidence type="ECO:0000256" key="8">
    <source>
        <dbReference type="ARBA" id="ARBA00023303"/>
    </source>
</evidence>
<name>A0ABD2PVH1_9PLAT</name>
<keyword evidence="6 9" id="KW-0406">Ion transport</keyword>
<evidence type="ECO:0000313" key="11">
    <source>
        <dbReference type="EMBL" id="KAL3311445.1"/>
    </source>
</evidence>
<dbReference type="PRINTS" id="PR01262">
    <property type="entry name" value="INNEXIN"/>
</dbReference>
<evidence type="ECO:0000256" key="5">
    <source>
        <dbReference type="ARBA" id="ARBA00022989"/>
    </source>
</evidence>
<keyword evidence="3" id="KW-1003">Cell membrane</keyword>
<gene>
    <name evidence="9" type="primary">inx</name>
    <name evidence="11" type="ORF">Ciccas_009974</name>
</gene>
<dbReference type="GO" id="GO:0005921">
    <property type="term" value="C:gap junction"/>
    <property type="evidence" value="ECO:0007669"/>
    <property type="project" value="UniProtKB-UniRule"/>
</dbReference>
<feature type="transmembrane region" description="Helical" evidence="9">
    <location>
        <begin position="108"/>
        <end position="130"/>
    </location>
</feature>
<dbReference type="InterPro" id="IPR000990">
    <property type="entry name" value="Innexin"/>
</dbReference>
<dbReference type="AlphaFoldDB" id="A0ABD2PVH1"/>
<reference evidence="11 12" key="1">
    <citation type="submission" date="2024-11" db="EMBL/GenBank/DDBJ databases">
        <title>Adaptive evolution of stress response genes in parasites aligns with host niche diversity.</title>
        <authorList>
            <person name="Hahn C."/>
            <person name="Resl P."/>
        </authorList>
    </citation>
    <scope>NUCLEOTIDE SEQUENCE [LARGE SCALE GENOMIC DNA]</scope>
    <source>
        <strain evidence="11">EGGRZ-B1_66</strain>
        <tissue evidence="11">Body</tissue>
    </source>
</reference>
<organism evidence="11 12">
    <name type="scientific">Cichlidogyrus casuarinus</name>
    <dbReference type="NCBI Taxonomy" id="1844966"/>
    <lineage>
        <taxon>Eukaryota</taxon>
        <taxon>Metazoa</taxon>
        <taxon>Spiralia</taxon>
        <taxon>Lophotrochozoa</taxon>
        <taxon>Platyhelminthes</taxon>
        <taxon>Monogenea</taxon>
        <taxon>Monopisthocotylea</taxon>
        <taxon>Dactylogyridea</taxon>
        <taxon>Ancyrocephalidae</taxon>
        <taxon>Cichlidogyrus</taxon>
    </lineage>
</organism>
<keyword evidence="2 9" id="KW-0813">Transport</keyword>
<protein>
    <recommendedName>
        <fullName evidence="9">Innexin</fullName>
    </recommendedName>
</protein>
<evidence type="ECO:0000256" key="2">
    <source>
        <dbReference type="ARBA" id="ARBA00022448"/>
    </source>
</evidence>
<dbReference type="PANTHER" id="PTHR11893">
    <property type="entry name" value="INNEXIN"/>
    <property type="match status" value="1"/>
</dbReference>
<evidence type="ECO:0000256" key="6">
    <source>
        <dbReference type="ARBA" id="ARBA00023065"/>
    </source>
</evidence>
<keyword evidence="12" id="KW-1185">Reference proteome</keyword>
<sequence length="210" mass="23493">MEKKHHEVAGFGQQGDAQAGGGSLFQRIRSKLSSTEGPEQEQGTKRPQLKGKAPLTPNESKNGSSNAVNSRNGSTPRGTADKNLARKTRDNQQKKAAFSCCGKKHGNYLTVLYFSIKMLYLVNIFGQLFLMERFVGSKQSFYGIRMMIDLLNGTTWQRSGNFPRVTFCDFDAKKIGANERQVMKSSCLILLLFLMDRVRMLQANNKRNAS</sequence>
<feature type="region of interest" description="Disordered" evidence="10">
    <location>
        <begin position="1"/>
        <end position="90"/>
    </location>
</feature>
<evidence type="ECO:0000256" key="3">
    <source>
        <dbReference type="ARBA" id="ARBA00022475"/>
    </source>
</evidence>
<evidence type="ECO:0000256" key="7">
    <source>
        <dbReference type="ARBA" id="ARBA00023136"/>
    </source>
</evidence>
<dbReference type="GO" id="GO:0034220">
    <property type="term" value="P:monoatomic ion transmembrane transport"/>
    <property type="evidence" value="ECO:0007669"/>
    <property type="project" value="UniProtKB-KW"/>
</dbReference>
<dbReference type="PANTHER" id="PTHR11893:SF30">
    <property type="entry name" value="INNEXIN UNC-9"/>
    <property type="match status" value="1"/>
</dbReference>